<dbReference type="RefSeq" id="WP_345705097.1">
    <property type="nucleotide sequence ID" value="NZ_BAABKV010000001.1"/>
</dbReference>
<feature type="domain" description="Serine aminopeptidase S33" evidence="2">
    <location>
        <begin position="58"/>
        <end position="164"/>
    </location>
</feature>
<keyword evidence="4" id="KW-1185">Reference proteome</keyword>
<dbReference type="PANTHER" id="PTHR43798:SF33">
    <property type="entry name" value="HYDROLASE, PUTATIVE (AFU_ORTHOLOGUE AFUA_2G14860)-RELATED"/>
    <property type="match status" value="1"/>
</dbReference>
<dbReference type="SUPFAM" id="SSF53474">
    <property type="entry name" value="alpha/beta-Hydrolases"/>
    <property type="match status" value="1"/>
</dbReference>
<gene>
    <name evidence="3" type="ORF">ACFQMG_13510</name>
</gene>
<name>A0ABW2FX76_9ACTN</name>
<organism evidence="3 4">
    <name type="scientific">Kitasatospora paranensis</name>
    <dbReference type="NCBI Taxonomy" id="258053"/>
    <lineage>
        <taxon>Bacteria</taxon>
        <taxon>Bacillati</taxon>
        <taxon>Actinomycetota</taxon>
        <taxon>Actinomycetes</taxon>
        <taxon>Kitasatosporales</taxon>
        <taxon>Streptomycetaceae</taxon>
        <taxon>Kitasatospora</taxon>
    </lineage>
</organism>
<dbReference type="InterPro" id="IPR050266">
    <property type="entry name" value="AB_hydrolase_sf"/>
</dbReference>
<sequence length="282" mass="29598">MNDHASTFHPIGRPGTWNPGRRPDVVTGMERFHLDTDGERIAAVHLPPAVPGPPVTAVVLHGAGDSHQGWLEALLHDLAGRGCRVLALDFSGHGASTGTLAELSLRRRLRQAAALIDRRAGADDLVLTGFSMSGQTVADLTASYGPRVRAIGLCAPAVYPRAAWELPFGAGFTEAIRRPGAWRDSAALTSLRAFTGRSVLAVPGHDDVIPAAVTVAVADALAARSAFTRLDLPRAGHALARRFGEHPAERRRFVAALLGADGADGAGRPTGTGLPRAPRRTA</sequence>
<feature type="region of interest" description="Disordered" evidence="1">
    <location>
        <begin position="1"/>
        <end position="23"/>
    </location>
</feature>
<proteinExistence type="predicted"/>
<keyword evidence="3" id="KW-0378">Hydrolase</keyword>
<dbReference type="EMBL" id="JBHTAJ010000021">
    <property type="protein sequence ID" value="MFC7180572.1"/>
    <property type="molecule type" value="Genomic_DNA"/>
</dbReference>
<dbReference type="InterPro" id="IPR029058">
    <property type="entry name" value="AB_hydrolase_fold"/>
</dbReference>
<dbReference type="GO" id="GO:0016787">
    <property type="term" value="F:hydrolase activity"/>
    <property type="evidence" value="ECO:0007669"/>
    <property type="project" value="UniProtKB-KW"/>
</dbReference>
<dbReference type="Proteomes" id="UP001596435">
    <property type="component" value="Unassembled WGS sequence"/>
</dbReference>
<accession>A0ABW2FX76</accession>
<evidence type="ECO:0000313" key="3">
    <source>
        <dbReference type="EMBL" id="MFC7180572.1"/>
    </source>
</evidence>
<dbReference type="InterPro" id="IPR022742">
    <property type="entry name" value="Hydrolase_4"/>
</dbReference>
<protein>
    <submittedName>
        <fullName evidence="3">Alpha/beta fold hydrolase</fullName>
    </submittedName>
</protein>
<dbReference type="Gene3D" id="3.40.50.1820">
    <property type="entry name" value="alpha/beta hydrolase"/>
    <property type="match status" value="1"/>
</dbReference>
<dbReference type="Pfam" id="PF12146">
    <property type="entry name" value="Hydrolase_4"/>
    <property type="match status" value="1"/>
</dbReference>
<evidence type="ECO:0000256" key="1">
    <source>
        <dbReference type="SAM" id="MobiDB-lite"/>
    </source>
</evidence>
<reference evidence="4" key="1">
    <citation type="journal article" date="2019" name="Int. J. Syst. Evol. Microbiol.">
        <title>The Global Catalogue of Microorganisms (GCM) 10K type strain sequencing project: providing services to taxonomists for standard genome sequencing and annotation.</title>
        <authorList>
            <consortium name="The Broad Institute Genomics Platform"/>
            <consortium name="The Broad Institute Genome Sequencing Center for Infectious Disease"/>
            <person name="Wu L."/>
            <person name="Ma J."/>
        </authorList>
    </citation>
    <scope>NUCLEOTIDE SEQUENCE [LARGE SCALE GENOMIC DNA]</scope>
    <source>
        <strain evidence="4">CGMCC 1.12859</strain>
    </source>
</reference>
<dbReference type="PANTHER" id="PTHR43798">
    <property type="entry name" value="MONOACYLGLYCEROL LIPASE"/>
    <property type="match status" value="1"/>
</dbReference>
<evidence type="ECO:0000313" key="4">
    <source>
        <dbReference type="Proteomes" id="UP001596435"/>
    </source>
</evidence>
<evidence type="ECO:0000259" key="2">
    <source>
        <dbReference type="Pfam" id="PF12146"/>
    </source>
</evidence>
<comment type="caution">
    <text evidence="3">The sequence shown here is derived from an EMBL/GenBank/DDBJ whole genome shotgun (WGS) entry which is preliminary data.</text>
</comment>